<sequence length="147" mass="15954">MFYLTLFITFTFCLHKIFFSVSAPTLQSVNNLRCYSCDVTNPNCSIQIQCKGVEDRCFRQTCESFIESLTNIKTDFSSTVVVGSVSTLTLGCASANLCGAVSNLTSMAVFTNVSTFSCCGNNLCNSAPTTTTMSASILLGLFLFLLY</sequence>
<dbReference type="AlphaFoldDB" id="A0A3Q1HDQ6"/>
<reference evidence="2" key="2">
    <citation type="submission" date="2025-08" db="UniProtKB">
        <authorList>
            <consortium name="Ensembl"/>
        </authorList>
    </citation>
    <scope>IDENTIFICATION</scope>
</reference>
<reference evidence="2" key="1">
    <citation type="submission" date="2021-04" db="EMBL/GenBank/DDBJ databases">
        <authorList>
            <consortium name="Wellcome Sanger Institute Data Sharing"/>
        </authorList>
    </citation>
    <scope>NUCLEOTIDE SEQUENCE [LARGE SCALE GENOMIC DNA]</scope>
</reference>
<name>A0A3Q1HDQ6_ANATE</name>
<dbReference type="OrthoDB" id="8882827at2759"/>
<dbReference type="Proteomes" id="UP000265040">
    <property type="component" value="Chromosome 4"/>
</dbReference>
<evidence type="ECO:0008006" key="4">
    <source>
        <dbReference type="Google" id="ProtNLM"/>
    </source>
</evidence>
<dbReference type="InterPro" id="IPR045860">
    <property type="entry name" value="Snake_toxin-like_sf"/>
</dbReference>
<dbReference type="STRING" id="64144.ENSATEP00000005485"/>
<protein>
    <recommendedName>
        <fullName evidence="4">UPAR/Ly6 domain-containing protein</fullName>
    </recommendedName>
</protein>
<reference evidence="2" key="3">
    <citation type="submission" date="2025-09" db="UniProtKB">
        <authorList>
            <consortium name="Ensembl"/>
        </authorList>
    </citation>
    <scope>IDENTIFICATION</scope>
</reference>
<evidence type="ECO:0000256" key="1">
    <source>
        <dbReference type="SAM" id="SignalP"/>
    </source>
</evidence>
<dbReference type="SUPFAM" id="SSF57302">
    <property type="entry name" value="Snake toxin-like"/>
    <property type="match status" value="1"/>
</dbReference>
<evidence type="ECO:0000313" key="3">
    <source>
        <dbReference type="Proteomes" id="UP000265040"/>
    </source>
</evidence>
<feature type="signal peptide" evidence="1">
    <location>
        <begin position="1"/>
        <end position="22"/>
    </location>
</feature>
<accession>A0A3Q1HDQ6</accession>
<organism evidence="2 3">
    <name type="scientific">Anabas testudineus</name>
    <name type="common">Climbing perch</name>
    <name type="synonym">Anthias testudineus</name>
    <dbReference type="NCBI Taxonomy" id="64144"/>
    <lineage>
        <taxon>Eukaryota</taxon>
        <taxon>Metazoa</taxon>
        <taxon>Chordata</taxon>
        <taxon>Craniata</taxon>
        <taxon>Vertebrata</taxon>
        <taxon>Euteleostomi</taxon>
        <taxon>Actinopterygii</taxon>
        <taxon>Neopterygii</taxon>
        <taxon>Teleostei</taxon>
        <taxon>Neoteleostei</taxon>
        <taxon>Acanthomorphata</taxon>
        <taxon>Anabantaria</taxon>
        <taxon>Anabantiformes</taxon>
        <taxon>Anabantoidei</taxon>
        <taxon>Anabantidae</taxon>
        <taxon>Anabas</taxon>
    </lineage>
</organism>
<dbReference type="Gene3D" id="2.10.60.10">
    <property type="entry name" value="CD59"/>
    <property type="match status" value="1"/>
</dbReference>
<keyword evidence="1" id="KW-0732">Signal</keyword>
<feature type="chain" id="PRO_5018764904" description="UPAR/Ly6 domain-containing protein" evidence="1">
    <location>
        <begin position="23"/>
        <end position="147"/>
    </location>
</feature>
<keyword evidence="3" id="KW-1185">Reference proteome</keyword>
<dbReference type="Ensembl" id="ENSATET00000005578.2">
    <property type="protein sequence ID" value="ENSATEP00000005485.1"/>
    <property type="gene ID" value="ENSATEG00000003890.2"/>
</dbReference>
<dbReference type="InParanoid" id="A0A3Q1HDQ6"/>
<evidence type="ECO:0000313" key="2">
    <source>
        <dbReference type="Ensembl" id="ENSATEP00000005485.1"/>
    </source>
</evidence>
<proteinExistence type="predicted"/>